<dbReference type="AlphaFoldDB" id="A0A3S3MZZ6"/>
<evidence type="ECO:0000313" key="2">
    <source>
        <dbReference type="Proteomes" id="UP000283530"/>
    </source>
</evidence>
<sequence length="494" mass="55147">MMEAGEIQRKKREECKRTKHDHLFSKWKVLIGSSDWENYSLGKDGVERYRLHNLPISCSCPGLYELGIAKDDSHNDEGRKIREFHPNCVIVVYLGQAENVRTRLQHYGRVGSHLDHGNSIENASPCLQRRPGLFREVFSRGFPIVFRWVPMQNKKEAEKTEAQLLTYFDYAWNKGGNGARRQDDVLLKLDKIASGTLHSDLLAKLPHLHWSLFGGKHEGVRINATMPSKETETASDLKHNLAWRPFKFSKNRPHVVSVSGVGYEDHGICGVSLGDGSVCRNRPIEGRKRCGEHKGKRINGSISEYVISREGITKEGKSGPCAQGKGIVDEDCNICGVPLSDGSVCTSRPIEGRKRCDEHKGKRINGSISTYVISREGITREGKAGPCAQGKGIVNEDYNICGVFLSDGSVCTSRPIEGRKRCGEHKGKRINGSISTYVTSREGITKEGSAWRKGHVNEDYNICGVPLRDGSVCRSRPIEGRQRCGQHKGQRKTR</sequence>
<dbReference type="GO" id="GO:0006355">
    <property type="term" value="P:regulation of DNA-templated transcription"/>
    <property type="evidence" value="ECO:0007669"/>
    <property type="project" value="InterPro"/>
</dbReference>
<dbReference type="Pfam" id="PF19239">
    <property type="entry name" value="GIY_YIG_domain"/>
    <property type="match status" value="1"/>
</dbReference>
<dbReference type="PANTHER" id="PTHR35133">
    <property type="entry name" value="PROTEIN EFFECTOR OF TRANSCRIPTION 2-RELATED"/>
    <property type="match status" value="1"/>
</dbReference>
<protein>
    <submittedName>
        <fullName evidence="1">Protein EFFECTOR OF TRANSCRIPTION 2</fullName>
    </submittedName>
</protein>
<dbReference type="EMBL" id="QPKB01000004">
    <property type="protein sequence ID" value="RWR82730.1"/>
    <property type="molecule type" value="Genomic_DNA"/>
</dbReference>
<dbReference type="OrthoDB" id="1922121at2759"/>
<keyword evidence="2" id="KW-1185">Reference proteome</keyword>
<proteinExistence type="predicted"/>
<organism evidence="1 2">
    <name type="scientific">Cinnamomum micranthum f. kanehirae</name>
    <dbReference type="NCBI Taxonomy" id="337451"/>
    <lineage>
        <taxon>Eukaryota</taxon>
        <taxon>Viridiplantae</taxon>
        <taxon>Streptophyta</taxon>
        <taxon>Embryophyta</taxon>
        <taxon>Tracheophyta</taxon>
        <taxon>Spermatophyta</taxon>
        <taxon>Magnoliopsida</taxon>
        <taxon>Magnoliidae</taxon>
        <taxon>Laurales</taxon>
        <taxon>Lauraceae</taxon>
        <taxon>Cinnamomum</taxon>
    </lineage>
</organism>
<name>A0A3S3MZZ6_9MAGN</name>
<dbReference type="PANTHER" id="PTHR35133:SF1">
    <property type="entry name" value="PROTEIN EFFECTOR OF TRANSCRIPTION 2-RELATED"/>
    <property type="match status" value="1"/>
</dbReference>
<accession>A0A3S3MZZ6</accession>
<dbReference type="GO" id="GO:0003677">
    <property type="term" value="F:DNA binding"/>
    <property type="evidence" value="ECO:0007669"/>
    <property type="project" value="InterPro"/>
</dbReference>
<gene>
    <name evidence="1" type="ORF">CKAN_01146200</name>
</gene>
<dbReference type="STRING" id="337451.A0A3S3MZZ6"/>
<reference evidence="1 2" key="1">
    <citation type="journal article" date="2019" name="Nat. Plants">
        <title>Stout camphor tree genome fills gaps in understanding of flowering plant genome evolution.</title>
        <authorList>
            <person name="Chaw S.M."/>
            <person name="Liu Y.C."/>
            <person name="Wu Y.W."/>
            <person name="Wang H.Y."/>
            <person name="Lin C.I."/>
            <person name="Wu C.S."/>
            <person name="Ke H.M."/>
            <person name="Chang L.Y."/>
            <person name="Hsu C.Y."/>
            <person name="Yang H.T."/>
            <person name="Sudianto E."/>
            <person name="Hsu M.H."/>
            <person name="Wu K.P."/>
            <person name="Wang L.N."/>
            <person name="Leebens-Mack J.H."/>
            <person name="Tsai I.J."/>
        </authorList>
    </citation>
    <scope>NUCLEOTIDE SEQUENCE [LARGE SCALE GENOMIC DNA]</scope>
    <source>
        <strain evidence="2">cv. Chaw 1501</strain>
        <tissue evidence="1">Young leaves</tissue>
    </source>
</reference>
<dbReference type="InterPro" id="IPR038909">
    <property type="entry name" value="Effector_transcript"/>
</dbReference>
<evidence type="ECO:0000313" key="1">
    <source>
        <dbReference type="EMBL" id="RWR82730.1"/>
    </source>
</evidence>
<dbReference type="Proteomes" id="UP000283530">
    <property type="component" value="Unassembled WGS sequence"/>
</dbReference>
<comment type="caution">
    <text evidence="1">The sequence shown here is derived from an EMBL/GenBank/DDBJ whole genome shotgun (WGS) entry which is preliminary data.</text>
</comment>